<dbReference type="SUPFAM" id="SSF55205">
    <property type="entry name" value="EPT/RTPC-like"/>
    <property type="match status" value="1"/>
</dbReference>
<gene>
    <name evidence="12" type="primary">murA</name>
    <name evidence="14" type="ORF">RUMCAL_01112</name>
</gene>
<dbReference type="OrthoDB" id="9803760at2"/>
<evidence type="ECO:0000256" key="3">
    <source>
        <dbReference type="ARBA" id="ARBA00022490"/>
    </source>
</evidence>
<dbReference type="GO" id="GO:0051301">
    <property type="term" value="P:cell division"/>
    <property type="evidence" value="ECO:0007669"/>
    <property type="project" value="UniProtKB-KW"/>
</dbReference>
<dbReference type="GO" id="GO:0008760">
    <property type="term" value="F:UDP-N-acetylglucosamine 1-carboxyvinyltransferase activity"/>
    <property type="evidence" value="ECO:0007669"/>
    <property type="project" value="UniProtKB-UniRule"/>
</dbReference>
<dbReference type="InterPro" id="IPR036968">
    <property type="entry name" value="Enolpyruvate_Tfrase_sf"/>
</dbReference>
<keyword evidence="12" id="KW-0670">Pyruvate</keyword>
<evidence type="ECO:0000256" key="5">
    <source>
        <dbReference type="ARBA" id="ARBA00022679"/>
    </source>
</evidence>
<dbReference type="GO" id="GO:0019277">
    <property type="term" value="P:UDP-N-acetylgalactosamine biosynthetic process"/>
    <property type="evidence" value="ECO:0007669"/>
    <property type="project" value="InterPro"/>
</dbReference>
<dbReference type="PANTHER" id="PTHR43783:SF1">
    <property type="entry name" value="UDP-N-ACETYLGLUCOSAMINE 1-CARBOXYVINYLTRANSFERASE"/>
    <property type="match status" value="1"/>
</dbReference>
<comment type="catalytic activity">
    <reaction evidence="11 12">
        <text>phosphoenolpyruvate + UDP-N-acetyl-alpha-D-glucosamine = UDP-N-acetyl-3-O-(1-carboxyvinyl)-alpha-D-glucosamine + phosphate</text>
        <dbReference type="Rhea" id="RHEA:18681"/>
        <dbReference type="ChEBI" id="CHEBI:43474"/>
        <dbReference type="ChEBI" id="CHEBI:57705"/>
        <dbReference type="ChEBI" id="CHEBI:58702"/>
        <dbReference type="ChEBI" id="CHEBI:68483"/>
        <dbReference type="EC" id="2.5.1.7"/>
    </reaction>
</comment>
<evidence type="ECO:0000313" key="15">
    <source>
        <dbReference type="Proteomes" id="UP000016662"/>
    </source>
</evidence>
<dbReference type="InterPro" id="IPR005750">
    <property type="entry name" value="UDP_GlcNAc_COvinyl_MurA"/>
</dbReference>
<feature type="binding site" evidence="12">
    <location>
        <begin position="22"/>
        <end position="23"/>
    </location>
    <ligand>
        <name>phosphoenolpyruvate</name>
        <dbReference type="ChEBI" id="CHEBI:58702"/>
    </ligand>
</feature>
<keyword evidence="6 12" id="KW-0133">Cell shape</keyword>
<dbReference type="InterPro" id="IPR050068">
    <property type="entry name" value="MurA_subfamily"/>
</dbReference>
<dbReference type="AlphaFoldDB" id="U2KW44"/>
<comment type="caution">
    <text evidence="14">The sequence shown here is derived from an EMBL/GenBank/DDBJ whole genome shotgun (WGS) entry which is preliminary data.</text>
</comment>
<keyword evidence="15" id="KW-1185">Reference proteome</keyword>
<comment type="function">
    <text evidence="12">Cell wall formation. Adds enolpyruvyl to UDP-N-acetylglucosamine.</text>
</comment>
<dbReference type="NCBIfam" id="TIGR01072">
    <property type="entry name" value="murA"/>
    <property type="match status" value="1"/>
</dbReference>
<dbReference type="RefSeq" id="WP_021682573.1">
    <property type="nucleotide sequence ID" value="NZ_KI260426.1"/>
</dbReference>
<name>U2KW44_9FIRM</name>
<dbReference type="Proteomes" id="UP000016662">
    <property type="component" value="Unassembled WGS sequence"/>
</dbReference>
<dbReference type="GO" id="GO:0008360">
    <property type="term" value="P:regulation of cell shape"/>
    <property type="evidence" value="ECO:0007669"/>
    <property type="project" value="UniProtKB-KW"/>
</dbReference>
<comment type="similarity">
    <text evidence="10 12">Belongs to the EPSP synthase family. MurA subfamily.</text>
</comment>
<dbReference type="PATRIC" id="fig|411473.3.peg.914"/>
<protein>
    <recommendedName>
        <fullName evidence="12">UDP-N-acetylglucosamine 1-carboxyvinyltransferase</fullName>
        <ecNumber evidence="12">2.5.1.7</ecNumber>
    </recommendedName>
    <alternativeName>
        <fullName evidence="12">Enoylpyruvate transferase</fullName>
    </alternativeName>
    <alternativeName>
        <fullName evidence="12">UDP-N-acetylglucosamine enolpyruvyl transferase</fullName>
        <shortName evidence="12">EPT</shortName>
    </alternativeName>
</protein>
<evidence type="ECO:0000256" key="7">
    <source>
        <dbReference type="ARBA" id="ARBA00022984"/>
    </source>
</evidence>
<dbReference type="HOGENOM" id="CLU_027387_0_0_9"/>
<dbReference type="InterPro" id="IPR001986">
    <property type="entry name" value="Enolpyruvate_Tfrase_dom"/>
</dbReference>
<feature type="active site" description="Proton donor" evidence="12">
    <location>
        <position position="116"/>
    </location>
</feature>
<organism evidence="14 15">
    <name type="scientific">Ruminococcus callidus ATCC 27760</name>
    <dbReference type="NCBI Taxonomy" id="411473"/>
    <lineage>
        <taxon>Bacteria</taxon>
        <taxon>Bacillati</taxon>
        <taxon>Bacillota</taxon>
        <taxon>Clostridia</taxon>
        <taxon>Eubacteriales</taxon>
        <taxon>Oscillospiraceae</taxon>
        <taxon>Ruminococcus</taxon>
    </lineage>
</organism>
<evidence type="ECO:0000256" key="2">
    <source>
        <dbReference type="ARBA" id="ARBA00004752"/>
    </source>
</evidence>
<sequence>MQKLVIEGGKPLEGEIFLHGAKNSALPILAGTLLCDGETVLENCPRLTDVFAACRILTHLGCRCTVQEHTVTVQVRDLCADTIPEVLMQEMRSSIIFLGAVLGRSGSCHLSYPGGCELGPRPIDMHLDALRQMGAHFSVHGGQLDCTAPEGLHGAGIHLPFPSVGATENVMLAAVLAEGRTVLHNAAREPEICDLAAFLRGCGADISGDGESTIVISGVRKLRGSRHTIMPDRIAGVTYLGAAAITGGTLCLRGVSTQPMENMLPVLEQTGCRVFPEPDRLHLLAPRRLRAVPFLRTMPHPGFPTDAQAIFMAMLSLADGVSVLEENIFENRYRHVDALVKMGAKIRVSGRIAVVTGVRSLSGASVAATDLRGGAAMVLAGLGAQGKTEVRQIAHIDRGYEAIEQALQGVGAKISRVETAPVSESAGRTDTKTCRIGKH</sequence>
<reference evidence="14 15" key="1">
    <citation type="submission" date="2013-07" db="EMBL/GenBank/DDBJ databases">
        <authorList>
            <person name="Weinstock G."/>
            <person name="Sodergren E."/>
            <person name="Wylie T."/>
            <person name="Fulton L."/>
            <person name="Fulton R."/>
            <person name="Fronick C."/>
            <person name="O'Laughlin M."/>
            <person name="Godfrey J."/>
            <person name="Miner T."/>
            <person name="Herter B."/>
            <person name="Appelbaum E."/>
            <person name="Cordes M."/>
            <person name="Lek S."/>
            <person name="Wollam A."/>
            <person name="Pepin K.H."/>
            <person name="Palsikar V.B."/>
            <person name="Mitreva M."/>
            <person name="Wilson R.K."/>
        </authorList>
    </citation>
    <scope>NUCLEOTIDE SEQUENCE [LARGE SCALE GENOMIC DNA]</scope>
    <source>
        <strain evidence="14 15">ATCC 27760</strain>
    </source>
</reference>
<evidence type="ECO:0000256" key="4">
    <source>
        <dbReference type="ARBA" id="ARBA00022618"/>
    </source>
</evidence>
<dbReference type="InterPro" id="IPR013792">
    <property type="entry name" value="RNA3'P_cycl/enolpyr_Trfase_a/b"/>
</dbReference>
<dbReference type="HAMAP" id="MF_00111">
    <property type="entry name" value="MurA"/>
    <property type="match status" value="1"/>
</dbReference>
<feature type="domain" description="Enolpyruvate transferase" evidence="13">
    <location>
        <begin position="7"/>
        <end position="407"/>
    </location>
</feature>
<dbReference type="PANTHER" id="PTHR43783">
    <property type="entry name" value="UDP-N-ACETYLGLUCOSAMINE 1-CARBOXYVINYLTRANSFERASE"/>
    <property type="match status" value="1"/>
</dbReference>
<dbReference type="GO" id="GO:0071555">
    <property type="term" value="P:cell wall organization"/>
    <property type="evidence" value="ECO:0007669"/>
    <property type="project" value="UniProtKB-KW"/>
</dbReference>
<keyword evidence="4 12" id="KW-0132">Cell division</keyword>
<dbReference type="UniPathway" id="UPA00219"/>
<evidence type="ECO:0000313" key="14">
    <source>
        <dbReference type="EMBL" id="ERJ96507.1"/>
    </source>
</evidence>
<keyword evidence="8 12" id="KW-0131">Cell cycle</keyword>
<comment type="caution">
    <text evidence="12">Lacks conserved residue(s) required for the propagation of feature annotation.</text>
</comment>
<comment type="pathway">
    <text evidence="2 12">Cell wall biogenesis; peptidoglycan biosynthesis.</text>
</comment>
<dbReference type="GO" id="GO:0009252">
    <property type="term" value="P:peptidoglycan biosynthetic process"/>
    <property type="evidence" value="ECO:0007669"/>
    <property type="project" value="UniProtKB-UniRule"/>
</dbReference>
<dbReference type="Pfam" id="PF00275">
    <property type="entry name" value="EPSP_synthase"/>
    <property type="match status" value="1"/>
</dbReference>
<evidence type="ECO:0000256" key="1">
    <source>
        <dbReference type="ARBA" id="ARBA00004496"/>
    </source>
</evidence>
<evidence type="ECO:0000256" key="12">
    <source>
        <dbReference type="HAMAP-Rule" id="MF_00111"/>
    </source>
</evidence>
<feature type="binding site" evidence="12">
    <location>
        <position position="328"/>
    </location>
    <ligand>
        <name>UDP-N-acetyl-alpha-D-glucosamine</name>
        <dbReference type="ChEBI" id="CHEBI:57705"/>
    </ligand>
</feature>
<evidence type="ECO:0000256" key="8">
    <source>
        <dbReference type="ARBA" id="ARBA00023306"/>
    </source>
</evidence>
<keyword evidence="7 12" id="KW-0573">Peptidoglycan synthesis</keyword>
<evidence type="ECO:0000256" key="10">
    <source>
        <dbReference type="ARBA" id="ARBA00038367"/>
    </source>
</evidence>
<comment type="subcellular location">
    <subcellularLocation>
        <location evidence="1 12">Cytoplasm</location>
    </subcellularLocation>
</comment>
<evidence type="ECO:0000259" key="13">
    <source>
        <dbReference type="Pfam" id="PF00275"/>
    </source>
</evidence>
<evidence type="ECO:0000256" key="11">
    <source>
        <dbReference type="ARBA" id="ARBA00047527"/>
    </source>
</evidence>
<dbReference type="STRING" id="411473.RUMCAL_01112"/>
<keyword evidence="3 12" id="KW-0963">Cytoplasm</keyword>
<dbReference type="eggNOG" id="COG0766">
    <property type="taxonomic scope" value="Bacteria"/>
</dbReference>
<evidence type="ECO:0000256" key="9">
    <source>
        <dbReference type="ARBA" id="ARBA00023316"/>
    </source>
</evidence>
<feature type="binding site" evidence="12">
    <location>
        <position position="92"/>
    </location>
    <ligand>
        <name>UDP-N-acetyl-alpha-D-glucosamine</name>
        <dbReference type="ChEBI" id="CHEBI:57705"/>
    </ligand>
</feature>
<proteinExistence type="inferred from homology"/>
<dbReference type="CDD" id="cd01555">
    <property type="entry name" value="UdpNAET"/>
    <property type="match status" value="1"/>
</dbReference>
<dbReference type="GO" id="GO:0005737">
    <property type="term" value="C:cytoplasm"/>
    <property type="evidence" value="ECO:0007669"/>
    <property type="project" value="UniProtKB-SubCell"/>
</dbReference>
<keyword evidence="9 12" id="KW-0961">Cell wall biogenesis/degradation</keyword>
<keyword evidence="5 12" id="KW-0808">Transferase</keyword>
<feature type="modified residue" description="2-(S-cysteinyl)pyruvic acid O-phosphothioketal" evidence="12">
    <location>
        <position position="116"/>
    </location>
</feature>
<dbReference type="EC" id="2.5.1.7" evidence="12"/>
<accession>U2KW44</accession>
<feature type="binding site" evidence="12">
    <location>
        <position position="306"/>
    </location>
    <ligand>
        <name>UDP-N-acetyl-alpha-D-glucosamine</name>
        <dbReference type="ChEBI" id="CHEBI:57705"/>
    </ligand>
</feature>
<dbReference type="Gene3D" id="3.65.10.10">
    <property type="entry name" value="Enolpyruvate transferase domain"/>
    <property type="match status" value="2"/>
</dbReference>
<evidence type="ECO:0000256" key="6">
    <source>
        <dbReference type="ARBA" id="ARBA00022960"/>
    </source>
</evidence>
<dbReference type="NCBIfam" id="NF006873">
    <property type="entry name" value="PRK09369.1"/>
    <property type="match status" value="1"/>
</dbReference>
<dbReference type="EMBL" id="AWVF01000131">
    <property type="protein sequence ID" value="ERJ96507.1"/>
    <property type="molecule type" value="Genomic_DNA"/>
</dbReference>